<reference evidence="1 2" key="1">
    <citation type="journal article" date="2019" name="Int. J. Syst. Evol. Microbiol.">
        <title>The Global Catalogue of Microorganisms (GCM) 10K type strain sequencing project: providing services to taxonomists for standard genome sequencing and annotation.</title>
        <authorList>
            <consortium name="The Broad Institute Genomics Platform"/>
            <consortium name="The Broad Institute Genome Sequencing Center for Infectious Disease"/>
            <person name="Wu L."/>
            <person name="Ma J."/>
        </authorList>
    </citation>
    <scope>NUCLEOTIDE SEQUENCE [LARGE SCALE GENOMIC DNA]</scope>
    <source>
        <strain evidence="1 2">CGMCC 1.12124</strain>
    </source>
</reference>
<dbReference type="PANTHER" id="PTHR37953:SF1">
    <property type="entry name" value="UPF0127 PROTEIN MJ1496"/>
    <property type="match status" value="1"/>
</dbReference>
<evidence type="ECO:0000313" key="2">
    <source>
        <dbReference type="Proteomes" id="UP001596118"/>
    </source>
</evidence>
<dbReference type="Gene3D" id="2.60.120.1140">
    <property type="entry name" value="Protein of unknown function DUF192"/>
    <property type="match status" value="1"/>
</dbReference>
<protein>
    <submittedName>
        <fullName evidence="1">DUF192 domain-containing protein</fullName>
    </submittedName>
</protein>
<evidence type="ECO:0000313" key="1">
    <source>
        <dbReference type="EMBL" id="MFC5279876.1"/>
    </source>
</evidence>
<dbReference type="RefSeq" id="WP_379787673.1">
    <property type="nucleotide sequence ID" value="NZ_JANHDM010000010.1"/>
</dbReference>
<dbReference type="EMBL" id="JBHSKY010000016">
    <property type="protein sequence ID" value="MFC5279876.1"/>
    <property type="molecule type" value="Genomic_DNA"/>
</dbReference>
<dbReference type="Proteomes" id="UP001596118">
    <property type="component" value="Unassembled WGS sequence"/>
</dbReference>
<accession>A0ABD5R4M6</accession>
<dbReference type="InterPro" id="IPR003795">
    <property type="entry name" value="DUF192"/>
</dbReference>
<gene>
    <name evidence="1" type="ORF">ACFPM1_14060</name>
</gene>
<dbReference type="InterPro" id="IPR038695">
    <property type="entry name" value="Saro_0823-like_sf"/>
</dbReference>
<sequence length="124" mass="13868">MPDVRLVHRPDRGSPATRELRTLARDVDVARSRLAQARGLMFRRSIPDDYALVFPFEEVDTRWLHMLFVPFAIDAVWIVDGEVTRVKRLAPLVGLARGEADTVVELPAGAADGVEVGDEIGYRE</sequence>
<organism evidence="1 2">
    <name type="scientific">Halorubrum rubrum</name>
    <dbReference type="NCBI Taxonomy" id="1126240"/>
    <lineage>
        <taxon>Archaea</taxon>
        <taxon>Methanobacteriati</taxon>
        <taxon>Methanobacteriota</taxon>
        <taxon>Stenosarchaea group</taxon>
        <taxon>Halobacteria</taxon>
        <taxon>Halobacteriales</taxon>
        <taxon>Haloferacaceae</taxon>
        <taxon>Halorubrum</taxon>
    </lineage>
</organism>
<keyword evidence="2" id="KW-1185">Reference proteome</keyword>
<proteinExistence type="predicted"/>
<name>A0ABD5R4M6_9EURY</name>
<dbReference type="AlphaFoldDB" id="A0ABD5R4M6"/>
<dbReference type="Pfam" id="PF02643">
    <property type="entry name" value="DUF192"/>
    <property type="match status" value="1"/>
</dbReference>
<dbReference type="PANTHER" id="PTHR37953">
    <property type="entry name" value="UPF0127 PROTEIN MJ1496"/>
    <property type="match status" value="1"/>
</dbReference>
<comment type="caution">
    <text evidence="1">The sequence shown here is derived from an EMBL/GenBank/DDBJ whole genome shotgun (WGS) entry which is preliminary data.</text>
</comment>